<dbReference type="Pfam" id="PF06863">
    <property type="entry name" value="DUF1254"/>
    <property type="match status" value="1"/>
</dbReference>
<organism evidence="3 4">
    <name type="scientific">Coccomyxa viridis</name>
    <dbReference type="NCBI Taxonomy" id="1274662"/>
    <lineage>
        <taxon>Eukaryota</taxon>
        <taxon>Viridiplantae</taxon>
        <taxon>Chlorophyta</taxon>
        <taxon>core chlorophytes</taxon>
        <taxon>Trebouxiophyceae</taxon>
        <taxon>Trebouxiophyceae incertae sedis</taxon>
        <taxon>Coccomyxaceae</taxon>
        <taxon>Coccomyxa</taxon>
    </lineage>
</organism>
<proteinExistence type="predicted"/>
<dbReference type="Pfam" id="PF06742">
    <property type="entry name" value="DUF1214"/>
    <property type="match status" value="1"/>
</dbReference>
<dbReference type="Gene3D" id="2.60.120.600">
    <property type="entry name" value="Domain of unknown function DUF1214, C-terminal domain"/>
    <property type="match status" value="1"/>
</dbReference>
<dbReference type="PANTHER" id="PTHR36509:SF2">
    <property type="entry name" value="BLL3101 PROTEIN"/>
    <property type="match status" value="1"/>
</dbReference>
<dbReference type="PANTHER" id="PTHR36509">
    <property type="entry name" value="BLL3101 PROTEIN"/>
    <property type="match status" value="1"/>
</dbReference>
<dbReference type="InterPro" id="IPR010679">
    <property type="entry name" value="DUF1254"/>
</dbReference>
<dbReference type="AlphaFoldDB" id="A0AAV1IJ45"/>
<dbReference type="Proteomes" id="UP001314263">
    <property type="component" value="Unassembled WGS sequence"/>
</dbReference>
<accession>A0AAV1IJ45</accession>
<feature type="domain" description="DUF1214" evidence="1">
    <location>
        <begin position="401"/>
        <end position="506"/>
    </location>
</feature>
<feature type="domain" description="DUF1254" evidence="2">
    <location>
        <begin position="88"/>
        <end position="211"/>
    </location>
</feature>
<name>A0AAV1IJ45_9CHLO</name>
<evidence type="ECO:0000313" key="4">
    <source>
        <dbReference type="Proteomes" id="UP001314263"/>
    </source>
</evidence>
<dbReference type="InterPro" id="IPR037049">
    <property type="entry name" value="DUF1214_C_sf"/>
</dbReference>
<dbReference type="EMBL" id="CAUYUE010000014">
    <property type="protein sequence ID" value="CAK0786460.1"/>
    <property type="molecule type" value="Genomic_DNA"/>
</dbReference>
<evidence type="ECO:0000259" key="1">
    <source>
        <dbReference type="Pfam" id="PF06742"/>
    </source>
</evidence>
<evidence type="ECO:0000313" key="3">
    <source>
        <dbReference type="EMBL" id="CAK0786460.1"/>
    </source>
</evidence>
<evidence type="ECO:0000259" key="2">
    <source>
        <dbReference type="Pfam" id="PF06863"/>
    </source>
</evidence>
<protein>
    <submittedName>
        <fullName evidence="3">Uncharacterized protein</fullName>
    </submittedName>
</protein>
<keyword evidence="4" id="KW-1185">Reference proteome</keyword>
<gene>
    <name evidence="3" type="ORF">CVIRNUC_009673</name>
</gene>
<reference evidence="3 4" key="1">
    <citation type="submission" date="2023-10" db="EMBL/GenBank/DDBJ databases">
        <authorList>
            <person name="Maclean D."/>
            <person name="Macfadyen A."/>
        </authorList>
    </citation>
    <scope>NUCLEOTIDE SEQUENCE [LARGE SCALE GENOMIC DNA]</scope>
</reference>
<sequence>MCNVTSVEDSRLQQLWASHQSPDTASEAADFAAAFRLAHSATLWGVPSVQVATALARSAVNRTLAVPSAALNTMIYNPDPLETNDQGSQIGPQDPNFMHSFAWLDLTAGAQVLSLPDMGGRFYEVYLVDVYNEIPFISSLDSSGARAPSGAFSYIITAQSDSNDANAPAAGLTFVSSSNLLWAISKVHVKAGNATDLAAARALQQGITVKPAASNVTKPPASAPASPAEDLFRRAAAAAAQPYTLWGADRGPYTSKRDPNPVGMPKHIYKNTSAFWELLGAVSALSPPQDPAQAAFYASYSGIGLSTASSGFDPNNLTDSTILGMNMGLAAGLACVARTTQSRQQATQTSTRWQPLSGTASYGHDYLSRAVGAMSALAMEPASMSASFVSTLGTDRNEFGRGEALDGSLRNFTLAFPQAPEASAGWSLSAYNRAGMLFATPLISGSTRGRRFSTISSDSPGLNVSSGSFSIYISATPPTQDSPLHAHWLPIGLEPFHLVLRLYLPSGSVQQGVYSPPPVYAYRGPPQNMSQIQDVTAMTEVLSFSTRSAYGAASAASAAKAASAVHAQSVDNSRAVHEAHIAENAR</sequence>
<dbReference type="SUPFAM" id="SSF160935">
    <property type="entry name" value="VPA0735-like"/>
    <property type="match status" value="1"/>
</dbReference>
<comment type="caution">
    <text evidence="3">The sequence shown here is derived from an EMBL/GenBank/DDBJ whole genome shotgun (WGS) entry which is preliminary data.</text>
</comment>
<dbReference type="InterPro" id="IPR010621">
    <property type="entry name" value="DUF1214"/>
</dbReference>